<dbReference type="Gene3D" id="1.20.1250.20">
    <property type="entry name" value="MFS general substrate transporter like domains"/>
    <property type="match status" value="1"/>
</dbReference>
<dbReference type="GO" id="GO:0022857">
    <property type="term" value="F:transmembrane transporter activity"/>
    <property type="evidence" value="ECO:0007669"/>
    <property type="project" value="InterPro"/>
</dbReference>
<comment type="subcellular location">
    <subcellularLocation>
        <location evidence="1">Membrane</location>
        <topology evidence="1">Multi-pass membrane protein</topology>
    </subcellularLocation>
</comment>
<feature type="transmembrane region" description="Helical" evidence="6">
    <location>
        <begin position="445"/>
        <end position="465"/>
    </location>
</feature>
<feature type="transmembrane region" description="Helical" evidence="6">
    <location>
        <begin position="371"/>
        <end position="400"/>
    </location>
</feature>
<feature type="transmembrane region" description="Helical" evidence="6">
    <location>
        <begin position="412"/>
        <end position="433"/>
    </location>
</feature>
<dbReference type="SUPFAM" id="SSF103473">
    <property type="entry name" value="MFS general substrate transporter"/>
    <property type="match status" value="1"/>
</dbReference>
<feature type="transmembrane region" description="Helical" evidence="6">
    <location>
        <begin position="270"/>
        <end position="291"/>
    </location>
</feature>
<dbReference type="GO" id="GO:0016020">
    <property type="term" value="C:membrane"/>
    <property type="evidence" value="ECO:0007669"/>
    <property type="project" value="UniProtKB-SubCell"/>
</dbReference>
<dbReference type="InterPro" id="IPR020846">
    <property type="entry name" value="MFS_dom"/>
</dbReference>
<dbReference type="PANTHER" id="PTHR23504">
    <property type="entry name" value="MAJOR FACILITATOR SUPERFAMILY DOMAIN-CONTAINING PROTEIN 10"/>
    <property type="match status" value="1"/>
</dbReference>
<feature type="transmembrane region" description="Helical" evidence="6">
    <location>
        <begin position="311"/>
        <end position="330"/>
    </location>
</feature>
<dbReference type="Pfam" id="PF07690">
    <property type="entry name" value="MFS_1"/>
    <property type="match status" value="1"/>
</dbReference>
<dbReference type="EMBL" id="JAKELL010000038">
    <property type="protein sequence ID" value="KAH8989276.1"/>
    <property type="molecule type" value="Genomic_DNA"/>
</dbReference>
<dbReference type="AlphaFoldDB" id="A0AAD4LI41"/>
<organism evidence="8 9">
    <name type="scientific">Lactarius akahatsu</name>
    <dbReference type="NCBI Taxonomy" id="416441"/>
    <lineage>
        <taxon>Eukaryota</taxon>
        <taxon>Fungi</taxon>
        <taxon>Dikarya</taxon>
        <taxon>Basidiomycota</taxon>
        <taxon>Agaricomycotina</taxon>
        <taxon>Agaricomycetes</taxon>
        <taxon>Russulales</taxon>
        <taxon>Russulaceae</taxon>
        <taxon>Lactarius</taxon>
    </lineage>
</organism>
<dbReference type="PANTHER" id="PTHR23504:SF15">
    <property type="entry name" value="MAJOR FACILITATOR SUPERFAMILY (MFS) PROFILE DOMAIN-CONTAINING PROTEIN"/>
    <property type="match status" value="1"/>
</dbReference>
<dbReference type="CDD" id="cd17330">
    <property type="entry name" value="MFS_SLC46_TetA_like"/>
    <property type="match status" value="1"/>
</dbReference>
<accession>A0AAD4LI41</accession>
<evidence type="ECO:0000256" key="6">
    <source>
        <dbReference type="SAM" id="Phobius"/>
    </source>
</evidence>
<dbReference type="InterPro" id="IPR001958">
    <property type="entry name" value="Tet-R_TetA/multi-R_MdtG-like"/>
</dbReference>
<gene>
    <name evidence="8" type="ORF">EDB92DRAFT_1799712</name>
</gene>
<evidence type="ECO:0000256" key="3">
    <source>
        <dbReference type="ARBA" id="ARBA00022692"/>
    </source>
</evidence>
<dbReference type="PRINTS" id="PR01035">
    <property type="entry name" value="TCRTETA"/>
</dbReference>
<reference evidence="8" key="1">
    <citation type="submission" date="2022-01" db="EMBL/GenBank/DDBJ databases">
        <title>Comparative genomics reveals a dynamic genome evolution in the ectomycorrhizal milk-cap (Lactarius) mushrooms.</title>
        <authorList>
            <consortium name="DOE Joint Genome Institute"/>
            <person name="Lebreton A."/>
            <person name="Tang N."/>
            <person name="Kuo A."/>
            <person name="LaButti K."/>
            <person name="Drula E."/>
            <person name="Barry K."/>
            <person name="Clum A."/>
            <person name="Lipzen A."/>
            <person name="Mousain D."/>
            <person name="Ng V."/>
            <person name="Wang R."/>
            <person name="Wang X."/>
            <person name="Dai Y."/>
            <person name="Henrissat B."/>
            <person name="Grigoriev I.V."/>
            <person name="Guerin-Laguette A."/>
            <person name="Yu F."/>
            <person name="Martin F.M."/>
        </authorList>
    </citation>
    <scope>NUCLEOTIDE SEQUENCE</scope>
    <source>
        <strain evidence="8">QP</strain>
    </source>
</reference>
<evidence type="ECO:0000256" key="5">
    <source>
        <dbReference type="ARBA" id="ARBA00023136"/>
    </source>
</evidence>
<keyword evidence="9" id="KW-1185">Reference proteome</keyword>
<dbReference type="InterPro" id="IPR036259">
    <property type="entry name" value="MFS_trans_sf"/>
</dbReference>
<keyword evidence="5 6" id="KW-0472">Membrane</keyword>
<evidence type="ECO:0000313" key="9">
    <source>
        <dbReference type="Proteomes" id="UP001201163"/>
    </source>
</evidence>
<feature type="domain" description="Major facilitator superfamily (MFS) profile" evidence="7">
    <location>
        <begin position="34"/>
        <end position="469"/>
    </location>
</feature>
<dbReference type="Proteomes" id="UP001201163">
    <property type="component" value="Unassembled WGS sequence"/>
</dbReference>
<keyword evidence="4 6" id="KW-1133">Transmembrane helix</keyword>
<evidence type="ECO:0000256" key="2">
    <source>
        <dbReference type="ARBA" id="ARBA00022448"/>
    </source>
</evidence>
<proteinExistence type="predicted"/>
<evidence type="ECO:0000313" key="8">
    <source>
        <dbReference type="EMBL" id="KAH8989276.1"/>
    </source>
</evidence>
<feature type="transmembrane region" description="Helical" evidence="6">
    <location>
        <begin position="207"/>
        <end position="229"/>
    </location>
</feature>
<dbReference type="PROSITE" id="PS50850">
    <property type="entry name" value="MFS"/>
    <property type="match status" value="1"/>
</dbReference>
<feature type="transmembrane region" description="Helical" evidence="6">
    <location>
        <begin position="342"/>
        <end position="359"/>
    </location>
</feature>
<evidence type="ECO:0000256" key="4">
    <source>
        <dbReference type="ARBA" id="ARBA00022989"/>
    </source>
</evidence>
<keyword evidence="2" id="KW-0813">Transport</keyword>
<keyword evidence="3 6" id="KW-0812">Transmembrane</keyword>
<protein>
    <submittedName>
        <fullName evidence="8">MFS general substrate transporter</fullName>
    </submittedName>
</protein>
<evidence type="ECO:0000256" key="1">
    <source>
        <dbReference type="ARBA" id="ARBA00004141"/>
    </source>
</evidence>
<feature type="transmembrane region" description="Helical" evidence="6">
    <location>
        <begin position="73"/>
        <end position="95"/>
    </location>
</feature>
<feature type="transmembrane region" description="Helical" evidence="6">
    <location>
        <begin position="107"/>
        <end position="125"/>
    </location>
</feature>
<name>A0AAD4LI41_9AGAM</name>
<sequence>MSPAKLSQVVADEETPLLHDGGAQRKPTPLPKTQLFLLLLVRLAEPIASHSISPYISELVSDLSIVGGDKRKVGYYTGLLMSLHYAAEAVTVLQWSRCSDYIGRKPILLLGLAGSVVSTILFGLSRSFWALVLSRCLNGVLNGNLGVIKSMIAELTDDTNVARGFSLLPMARAAGYMIGPFIGGVLSRPQDHWPDRFSHPFWAEYPYFLPCLVAAAYAFISFFVTAMYLEETLERNPTAKVQSAKTDLDIISQKKKGPLPLRALLTSRPVLVSVSSYAMLALLDMAAMALIPLVWATPVEFGGLNLNPATIGLWMSAYGCLNGVVQFTLFPRVVARLGPGRVFLTSIAAYVVIYTMFPFENLAARAKSTAVWLLVVLQLASICITDMGFNSVFMFIAAAAPNKRSLGATNGLAQTVVAVQRMVAPAAAASLFAFSLANDILGGNFTYVVLLTVVCFGLGVAAQLPRHTWKHGEGK</sequence>
<evidence type="ECO:0000259" key="7">
    <source>
        <dbReference type="PROSITE" id="PS50850"/>
    </source>
</evidence>
<dbReference type="InterPro" id="IPR011701">
    <property type="entry name" value="MFS"/>
</dbReference>
<comment type="caution">
    <text evidence="8">The sequence shown here is derived from an EMBL/GenBank/DDBJ whole genome shotgun (WGS) entry which is preliminary data.</text>
</comment>